<dbReference type="Proteomes" id="UP000267027">
    <property type="component" value="Unassembled WGS sequence"/>
</dbReference>
<dbReference type="AlphaFoldDB" id="A0A0R3PZH0"/>
<name>A0A0R3PZH0_ANGCS</name>
<reference evidence="1 2" key="2">
    <citation type="submission" date="2018-11" db="EMBL/GenBank/DDBJ databases">
        <authorList>
            <consortium name="Pathogen Informatics"/>
        </authorList>
    </citation>
    <scope>NUCLEOTIDE SEQUENCE [LARGE SCALE GENOMIC DNA]</scope>
    <source>
        <strain evidence="1 2">Costa Rica</strain>
    </source>
</reference>
<evidence type="ECO:0000313" key="1">
    <source>
        <dbReference type="EMBL" id="VDM63544.1"/>
    </source>
</evidence>
<sequence>MILIYKELERVGEESGGRWTGLVRDETLVDRANFPVHSDRIKSPLSRREETTTCVAITTTVVEVSTTTRRHGRFPLSD</sequence>
<accession>A0A0R3PZH0</accession>
<proteinExistence type="predicted"/>
<evidence type="ECO:0000313" key="3">
    <source>
        <dbReference type="WBParaSite" id="ACOC_0001195801-mRNA-1"/>
    </source>
</evidence>
<dbReference type="EMBL" id="UYYA01004842">
    <property type="protein sequence ID" value="VDM63544.1"/>
    <property type="molecule type" value="Genomic_DNA"/>
</dbReference>
<organism evidence="3">
    <name type="scientific">Angiostrongylus costaricensis</name>
    <name type="common">Nematode worm</name>
    <dbReference type="NCBI Taxonomy" id="334426"/>
    <lineage>
        <taxon>Eukaryota</taxon>
        <taxon>Metazoa</taxon>
        <taxon>Ecdysozoa</taxon>
        <taxon>Nematoda</taxon>
        <taxon>Chromadorea</taxon>
        <taxon>Rhabditida</taxon>
        <taxon>Rhabditina</taxon>
        <taxon>Rhabditomorpha</taxon>
        <taxon>Strongyloidea</taxon>
        <taxon>Metastrongylidae</taxon>
        <taxon>Angiostrongylus</taxon>
    </lineage>
</organism>
<gene>
    <name evidence="1" type="ORF">ACOC_LOCUS11959</name>
</gene>
<keyword evidence="2" id="KW-1185">Reference proteome</keyword>
<protein>
    <submittedName>
        <fullName evidence="1 3">Uncharacterized protein</fullName>
    </submittedName>
</protein>
<dbReference type="WBParaSite" id="ACOC_0001195801-mRNA-1">
    <property type="protein sequence ID" value="ACOC_0001195801-mRNA-1"/>
    <property type="gene ID" value="ACOC_0001195801"/>
</dbReference>
<evidence type="ECO:0000313" key="2">
    <source>
        <dbReference type="Proteomes" id="UP000267027"/>
    </source>
</evidence>
<reference evidence="3" key="1">
    <citation type="submission" date="2017-02" db="UniProtKB">
        <authorList>
            <consortium name="WormBaseParasite"/>
        </authorList>
    </citation>
    <scope>IDENTIFICATION</scope>
</reference>